<gene>
    <name evidence="2" type="ORF">HWQ62_00485</name>
</gene>
<name>A0A7M3UPD3_POV01</name>
<proteinExistence type="predicted"/>
<dbReference type="EMBL" id="MT663542">
    <property type="protein sequence ID" value="QOI90616.1"/>
    <property type="molecule type" value="Genomic_DNA"/>
</dbReference>
<sequence>MARDYKKSNNDDPIRETFGRNTKQELNIHIQYNVQI</sequence>
<organismHost>
    <name type="scientific">Pyramimonas plurioculata</name>
    <dbReference type="NCBI Taxonomy" id="36893"/>
</organismHost>
<organism evidence="2">
    <name type="scientific">Pyramimonas orientalis virus</name>
    <name type="common">PoV01</name>
    <dbReference type="NCBI Taxonomy" id="455367"/>
    <lineage>
        <taxon>Viruses</taxon>
        <taxon>Varidnaviria</taxon>
        <taxon>Bamfordvirae</taxon>
        <taxon>Nucleocytoviricota</taxon>
        <taxon>Megaviricetes</taxon>
        <taxon>Imitervirales</taxon>
        <taxon>Allomimiviridae</taxon>
        <taxon>Heliosvirus</taxon>
        <taxon>Heliosvirus raunefjordenense</taxon>
    </lineage>
</organism>
<feature type="compositionally biased region" description="Basic and acidic residues" evidence="1">
    <location>
        <begin position="1"/>
        <end position="18"/>
    </location>
</feature>
<evidence type="ECO:0000313" key="2">
    <source>
        <dbReference type="EMBL" id="QOI90616.1"/>
    </source>
</evidence>
<protein>
    <submittedName>
        <fullName evidence="2">Uncharacterized protein</fullName>
    </submittedName>
</protein>
<accession>A0A7M3UPD3</accession>
<evidence type="ECO:0000256" key="1">
    <source>
        <dbReference type="SAM" id="MobiDB-lite"/>
    </source>
</evidence>
<reference evidence="2" key="1">
    <citation type="submission" date="2020-06" db="EMBL/GenBank/DDBJ databases">
        <title>Lateral gene transfer of anion-conducting channel rhodopsins between green algae and giant viruses.</title>
        <authorList>
            <person name="Rozenberg A."/>
            <person name="Oppermann J."/>
            <person name="Wietek J."/>
            <person name="Fernandez Lahore R.G."/>
            <person name="Sandaa R.-A."/>
            <person name="Bratbak G."/>
            <person name="Hegemann P."/>
            <person name="Beja O."/>
        </authorList>
    </citation>
    <scope>NUCLEOTIDE SEQUENCE</scope>
    <source>
        <strain evidence="2">01B</strain>
    </source>
</reference>
<feature type="region of interest" description="Disordered" evidence="1">
    <location>
        <begin position="1"/>
        <end position="20"/>
    </location>
</feature>